<proteinExistence type="inferred from homology"/>
<feature type="transmembrane region" description="Helical" evidence="7">
    <location>
        <begin position="159"/>
        <end position="183"/>
    </location>
</feature>
<evidence type="ECO:0000256" key="2">
    <source>
        <dbReference type="ARBA" id="ARBA00009045"/>
    </source>
</evidence>
<dbReference type="Gene3D" id="1.20.1540.10">
    <property type="entry name" value="Rhomboid-like"/>
    <property type="match status" value="1"/>
</dbReference>
<dbReference type="KEGG" id="dmu:Desmu_0652"/>
<keyword evidence="3 7" id="KW-0812">Transmembrane</keyword>
<name>E8R8Y4_DESM0</name>
<evidence type="ECO:0000313" key="9">
    <source>
        <dbReference type="EMBL" id="ADV64960.1"/>
    </source>
</evidence>
<protein>
    <submittedName>
        <fullName evidence="9">Rhomboid family protein</fullName>
    </submittedName>
</protein>
<feature type="transmembrane region" description="Helical" evidence="7">
    <location>
        <begin position="103"/>
        <end position="124"/>
    </location>
</feature>
<feature type="transmembrane region" description="Helical" evidence="7">
    <location>
        <begin position="407"/>
        <end position="426"/>
    </location>
</feature>
<dbReference type="OrthoDB" id="26567at2157"/>
<dbReference type="PANTHER" id="PTHR43731:SF14">
    <property type="entry name" value="PRESENILIN-ASSOCIATED RHOMBOID-LIKE PROTEIN, MITOCHONDRIAL"/>
    <property type="match status" value="1"/>
</dbReference>
<dbReference type="MEROPS" id="S54.027"/>
<organism evidence="9 10">
    <name type="scientific">Desulfurococcus mucosus (strain ATCC 35584 / DSM 2162 / JCM 9187 / O7/1)</name>
    <dbReference type="NCBI Taxonomy" id="765177"/>
    <lineage>
        <taxon>Archaea</taxon>
        <taxon>Thermoproteota</taxon>
        <taxon>Thermoprotei</taxon>
        <taxon>Desulfurococcales</taxon>
        <taxon>Desulfurococcaceae</taxon>
        <taxon>Desulfurococcus</taxon>
    </lineage>
</organism>
<dbReference type="PANTHER" id="PTHR43731">
    <property type="entry name" value="RHOMBOID PROTEASE"/>
    <property type="match status" value="1"/>
</dbReference>
<dbReference type="GO" id="GO:0016020">
    <property type="term" value="C:membrane"/>
    <property type="evidence" value="ECO:0007669"/>
    <property type="project" value="UniProtKB-SubCell"/>
</dbReference>
<reference evidence="10" key="1">
    <citation type="submission" date="2010-11" db="EMBL/GenBank/DDBJ databases">
        <title>The complete genome of Desulfurococcus mucosus DSM 2162.</title>
        <authorList>
            <consortium name="US DOE Joint Genome Institute (JGI-PGF)"/>
            <person name="Lucas S."/>
            <person name="Copeland A."/>
            <person name="Lapidus A."/>
            <person name="Bruce D."/>
            <person name="Goodwin L."/>
            <person name="Pitluck S."/>
            <person name="Kyrpides N."/>
            <person name="Mavromatis K."/>
            <person name="Pagani I."/>
            <person name="Ivanova N."/>
            <person name="Ovchinnikova G."/>
            <person name="Chertkov O."/>
            <person name="Held B."/>
            <person name="Brettin T."/>
            <person name="Detter J.C."/>
            <person name="Tapia R."/>
            <person name="Han C."/>
            <person name="Land M."/>
            <person name="Hauser L."/>
            <person name="Markowitz V."/>
            <person name="Cheng J.-F."/>
            <person name="Hugenholtz P."/>
            <person name="Woyke T."/>
            <person name="Wu D."/>
            <person name="Wirth R."/>
            <person name="Bilek Y."/>
            <person name="Hader T."/>
            <person name="Klenk H.-P."/>
            <person name="Eisen J.A."/>
        </authorList>
    </citation>
    <scope>NUCLEOTIDE SEQUENCE [LARGE SCALE GENOMIC DNA]</scope>
    <source>
        <strain evidence="10">ATCC 35584 / DSM 2162 / JCM 9187 / O7/1</strain>
    </source>
</reference>
<accession>E8R8Y4</accession>
<dbReference type="Proteomes" id="UP000001068">
    <property type="component" value="Chromosome"/>
</dbReference>
<evidence type="ECO:0000256" key="7">
    <source>
        <dbReference type="SAM" id="Phobius"/>
    </source>
</evidence>
<dbReference type="EMBL" id="CP002363">
    <property type="protein sequence ID" value="ADV64960.1"/>
    <property type="molecule type" value="Genomic_DNA"/>
</dbReference>
<reference evidence="9 10" key="2">
    <citation type="journal article" date="2011" name="Stand. Genomic Sci.">
        <title>Complete genome sequence of Desulfurococcus mucosus type strain (O7/1).</title>
        <authorList>
            <person name="Wirth R."/>
            <person name="Chertkov O."/>
            <person name="Held B."/>
            <person name="Lapidus A."/>
            <person name="Nolan M."/>
            <person name="Lucas S."/>
            <person name="Hammon N."/>
            <person name="Deshpande S."/>
            <person name="Cheng J.F."/>
            <person name="Tapia R."/>
            <person name="Han C."/>
            <person name="Goodwin L."/>
            <person name="Pitluck S."/>
            <person name="Liolios K."/>
            <person name="Ioanna P."/>
            <person name="Ivanova N."/>
            <person name="Mavromatis K."/>
            <person name="Mikhailova N."/>
            <person name="Pati A."/>
            <person name="Chen A."/>
            <person name="Palaniappan K."/>
            <person name="Land M."/>
            <person name="Hauser L."/>
            <person name="Chang Y.J."/>
            <person name="Jeffries C.D."/>
            <person name="Bilek Y."/>
            <person name="Hader T."/>
            <person name="Rohde M."/>
            <person name="Spring S."/>
            <person name="Sikorski J."/>
            <person name="Goker M."/>
            <person name="Woyke T."/>
            <person name="Bristow J."/>
            <person name="Eisen J.A."/>
            <person name="Markowitz V."/>
            <person name="Hugenholtz P."/>
            <person name="Kyrpides N.C."/>
            <person name="Klenk H.P."/>
        </authorList>
    </citation>
    <scope>NUCLEOTIDE SEQUENCE [LARGE SCALE GENOMIC DNA]</scope>
    <source>
        <strain evidence="10">ATCC 35584 / DSM 2162 / JCM 9187 / O7/1</strain>
    </source>
</reference>
<gene>
    <name evidence="9" type="ordered locus">Desmu_0652</name>
</gene>
<dbReference type="SUPFAM" id="SSF144091">
    <property type="entry name" value="Rhomboid-like"/>
    <property type="match status" value="1"/>
</dbReference>
<dbReference type="STRING" id="765177.Desmu_0652"/>
<sequence>MVVVPWERSRGMGSSKATTLIVAANIVVYLYTSYRNMFLESTNESIYALGFIPALLFTDPLQGVVRIFTAMFTHADFFHIFFNMYFLWLFGRRIESVIGSRRYLLLYFASGLAAVLFHVAIIPVGGYDSLVVPAVGASGAISGVLGAYLLLFPYARLMWCMFFLFLPYCFPVSTAVFLIIWFAEQVLYGYMRLGGVAYFAHVGGFVAGLALTYVLTRGLVEHYRLNYTYDYIARWLQEIGIVVRKPRGLGGVAKAVLTVLLVLVAAGFAYSVYYTVASPPSTYLLSVTANNASDTVSLVVYRGSVEVSFSSMDYVRILLNRIQTFLYNPSAAGESVEYTHPIFVYVEGLPVPVNPQVSAVYDEAGVIKRGSGVIETRIVIANIYGGARIGGSIKIAFELSTTRIDTAPVLSIAGVMALSITAYSLLSLRRADEIAVVGEEYVETSFL</sequence>
<evidence type="ECO:0000256" key="6">
    <source>
        <dbReference type="ARBA" id="ARBA00023136"/>
    </source>
</evidence>
<dbReference type="AlphaFoldDB" id="E8R8Y4"/>
<keyword evidence="6 7" id="KW-0472">Membrane</keyword>
<evidence type="ECO:0000313" key="10">
    <source>
        <dbReference type="Proteomes" id="UP000001068"/>
    </source>
</evidence>
<evidence type="ECO:0000256" key="1">
    <source>
        <dbReference type="ARBA" id="ARBA00004141"/>
    </source>
</evidence>
<keyword evidence="10" id="KW-1185">Reference proteome</keyword>
<feature type="transmembrane region" description="Helical" evidence="7">
    <location>
        <begin position="130"/>
        <end position="152"/>
    </location>
</feature>
<feature type="transmembrane region" description="Helical" evidence="7">
    <location>
        <begin position="17"/>
        <end position="34"/>
    </location>
</feature>
<dbReference type="HOGENOM" id="CLU_611948_0_0_2"/>
<evidence type="ECO:0000259" key="8">
    <source>
        <dbReference type="Pfam" id="PF01694"/>
    </source>
</evidence>
<dbReference type="InterPro" id="IPR022764">
    <property type="entry name" value="Peptidase_S54_rhomboid_dom"/>
</dbReference>
<evidence type="ECO:0000256" key="4">
    <source>
        <dbReference type="ARBA" id="ARBA00022801"/>
    </source>
</evidence>
<dbReference type="eggNOG" id="arCOG01768">
    <property type="taxonomic scope" value="Archaea"/>
</dbReference>
<keyword evidence="4" id="KW-0378">Hydrolase</keyword>
<feature type="transmembrane region" description="Helical" evidence="7">
    <location>
        <begin position="255"/>
        <end position="276"/>
    </location>
</feature>
<feature type="domain" description="Peptidase S54 rhomboid" evidence="8">
    <location>
        <begin position="64"/>
        <end position="216"/>
    </location>
</feature>
<dbReference type="Pfam" id="PF01694">
    <property type="entry name" value="Rhomboid"/>
    <property type="match status" value="1"/>
</dbReference>
<comment type="subcellular location">
    <subcellularLocation>
        <location evidence="1">Membrane</location>
        <topology evidence="1">Multi-pass membrane protein</topology>
    </subcellularLocation>
</comment>
<dbReference type="RefSeq" id="WP_013562182.1">
    <property type="nucleotide sequence ID" value="NC_014961.1"/>
</dbReference>
<dbReference type="GO" id="GO:0004252">
    <property type="term" value="F:serine-type endopeptidase activity"/>
    <property type="evidence" value="ECO:0007669"/>
    <property type="project" value="InterPro"/>
</dbReference>
<evidence type="ECO:0000256" key="5">
    <source>
        <dbReference type="ARBA" id="ARBA00022989"/>
    </source>
</evidence>
<evidence type="ECO:0000256" key="3">
    <source>
        <dbReference type="ARBA" id="ARBA00022692"/>
    </source>
</evidence>
<dbReference type="InterPro" id="IPR035952">
    <property type="entry name" value="Rhomboid-like_sf"/>
</dbReference>
<comment type="similarity">
    <text evidence="2">Belongs to the peptidase S54 family.</text>
</comment>
<feature type="transmembrane region" description="Helical" evidence="7">
    <location>
        <begin position="195"/>
        <end position="215"/>
    </location>
</feature>
<keyword evidence="5 7" id="KW-1133">Transmembrane helix</keyword>
<dbReference type="GeneID" id="10153346"/>
<dbReference type="InterPro" id="IPR050925">
    <property type="entry name" value="Rhomboid_protease_S54"/>
</dbReference>
<feature type="transmembrane region" description="Helical" evidence="7">
    <location>
        <begin position="71"/>
        <end position="91"/>
    </location>
</feature>